<dbReference type="PROSITE" id="PS51257">
    <property type="entry name" value="PROKAR_LIPOPROTEIN"/>
    <property type="match status" value="1"/>
</dbReference>
<comment type="similarity">
    <text evidence="2">Belongs to the OB-RGRP/VPS55 family.</text>
</comment>
<dbReference type="EMBL" id="FR839630">
    <property type="protein sequence ID" value="SCV12263.1"/>
    <property type="molecule type" value="Genomic_DNA"/>
</dbReference>
<keyword evidence="3 6" id="KW-0812">Transmembrane</keyword>
<keyword evidence="8" id="KW-1185">Reference proteome</keyword>
<sequence length="139" mass="15555">MTVKPITKIIFLSVLLSIGILLVVLSCALFHNYHPLYVIAVFLVAPIPNAIFSNLNANYQSDFLSDSAPNGNPFKDFGEFVTGIFVFSGLVLPIVFWHVQLIVFWSMIMSLSGGFIVYASIILFSMFFHMSDDDEGFDF</sequence>
<organism evidence="7 8">
    <name type="scientific">Komagataella phaffii (strain ATCC 76273 / CBS 7435 / CECT 11047 / NRRL Y-11430 / Wegner 21-1)</name>
    <name type="common">Yeast</name>
    <name type="synonym">Pichia pastoris</name>
    <dbReference type="NCBI Taxonomy" id="981350"/>
    <lineage>
        <taxon>Eukaryota</taxon>
        <taxon>Fungi</taxon>
        <taxon>Dikarya</taxon>
        <taxon>Ascomycota</taxon>
        <taxon>Saccharomycotina</taxon>
        <taxon>Pichiomycetes</taxon>
        <taxon>Pichiales</taxon>
        <taxon>Pichiaceae</taxon>
        <taxon>Komagataella</taxon>
    </lineage>
</organism>
<feature type="transmembrane region" description="Helical" evidence="6">
    <location>
        <begin position="77"/>
        <end position="96"/>
    </location>
</feature>
<evidence type="ECO:0000256" key="5">
    <source>
        <dbReference type="ARBA" id="ARBA00023136"/>
    </source>
</evidence>
<proteinExistence type="inferred from homology"/>
<evidence type="ECO:0000256" key="4">
    <source>
        <dbReference type="ARBA" id="ARBA00022989"/>
    </source>
</evidence>
<dbReference type="PANTHER" id="PTHR12050:SF0">
    <property type="entry name" value="RH04491P"/>
    <property type="match status" value="1"/>
</dbReference>
<keyword evidence="4 6" id="KW-1133">Transmembrane helix</keyword>
<feature type="transmembrane region" description="Helical" evidence="6">
    <location>
        <begin position="102"/>
        <end position="124"/>
    </location>
</feature>
<evidence type="ECO:0000256" key="6">
    <source>
        <dbReference type="SAM" id="Phobius"/>
    </source>
</evidence>
<gene>
    <name evidence="7" type="primary">VPS55-1</name>
    <name evidence="7" type="ordered locus">PP7435_Chr3-2315</name>
</gene>
<dbReference type="Pfam" id="PF04133">
    <property type="entry name" value="Vps55"/>
    <property type="match status" value="1"/>
</dbReference>
<dbReference type="InterPro" id="IPR007262">
    <property type="entry name" value="Vps55/LEPROT"/>
</dbReference>
<evidence type="ECO:0000256" key="3">
    <source>
        <dbReference type="ARBA" id="ARBA00022692"/>
    </source>
</evidence>
<feature type="transmembrane region" description="Helical" evidence="6">
    <location>
        <begin position="37"/>
        <end position="57"/>
    </location>
</feature>
<accession>A0A1G4KQI8</accession>
<protein>
    <submittedName>
        <fullName evidence="7">Late endosomal protein</fullName>
    </submittedName>
</protein>
<name>A0A1G4KQI8_KOMPC</name>
<reference evidence="7 8" key="2">
    <citation type="journal article" date="2016" name="FEMS Yeast Res.">
        <title>Curation of the genome annotation of Pichia pastoris (Komagataella phaffii) CBS7435 from gene level to protein function.</title>
        <authorList>
            <person name="Valli M."/>
            <person name="Tatto N.E."/>
            <person name="Peymann A."/>
            <person name="Gruber C."/>
            <person name="Landes N."/>
            <person name="Ekker H."/>
            <person name="Thallinger G.G."/>
            <person name="Mattanovich D."/>
            <person name="Gasser B."/>
            <person name="Graf A.B."/>
        </authorList>
    </citation>
    <scope>GENOME REANNOTATION</scope>
    <source>
        <strain evidence="7 8">ATCC 76273 / CBS 7435 / CECT 11047 / NRRL Y-11430 / Wegner 21-1</strain>
    </source>
</reference>
<feature type="transmembrane region" description="Helical" evidence="6">
    <location>
        <begin position="9"/>
        <end position="31"/>
    </location>
</feature>
<dbReference type="GO" id="GO:0032511">
    <property type="term" value="P:late endosome to vacuole transport via multivesicular body sorting pathway"/>
    <property type="evidence" value="ECO:0007669"/>
    <property type="project" value="TreeGrafter"/>
</dbReference>
<dbReference type="PANTHER" id="PTHR12050">
    <property type="entry name" value="LEPTIN RECEPTOR-RELATED"/>
    <property type="match status" value="1"/>
</dbReference>
<dbReference type="AlphaFoldDB" id="A0A1G4KQI8"/>
<dbReference type="GO" id="GO:0034424">
    <property type="term" value="C:Vps55/Vps68 complex"/>
    <property type="evidence" value="ECO:0007669"/>
    <property type="project" value="TreeGrafter"/>
</dbReference>
<dbReference type="Proteomes" id="UP000006853">
    <property type="component" value="Chromosome 3"/>
</dbReference>
<comment type="subcellular location">
    <subcellularLocation>
        <location evidence="1">Membrane</location>
        <topology evidence="1">Multi-pass membrane protein</topology>
    </subcellularLocation>
</comment>
<evidence type="ECO:0000256" key="1">
    <source>
        <dbReference type="ARBA" id="ARBA00004141"/>
    </source>
</evidence>
<evidence type="ECO:0000256" key="2">
    <source>
        <dbReference type="ARBA" id="ARBA00005645"/>
    </source>
</evidence>
<evidence type="ECO:0000313" key="8">
    <source>
        <dbReference type="Proteomes" id="UP000006853"/>
    </source>
</evidence>
<reference evidence="7 8" key="1">
    <citation type="journal article" date="2011" name="J. Biotechnol.">
        <title>High-quality genome sequence of Pichia pastoris CBS7435.</title>
        <authorList>
            <person name="Kuberl A."/>
            <person name="Schneider J."/>
            <person name="Thallinger G.G."/>
            <person name="Anderl I."/>
            <person name="Wibberg D."/>
            <person name="Hajek T."/>
            <person name="Jaenicke S."/>
            <person name="Brinkrolf K."/>
            <person name="Goesmann A."/>
            <person name="Szczepanowski R."/>
            <person name="Puhler A."/>
            <person name="Schwab H."/>
            <person name="Glieder A."/>
            <person name="Pichler H."/>
        </authorList>
    </citation>
    <scope>NUCLEOTIDE SEQUENCE [LARGE SCALE GENOMIC DNA]</scope>
    <source>
        <strain evidence="8">ATCC 76273 / CBS 7435 / CECT 11047 / NRRL Y-11430 / Wegner 21-1</strain>
    </source>
</reference>
<keyword evidence="5 6" id="KW-0472">Membrane</keyword>
<evidence type="ECO:0000313" key="7">
    <source>
        <dbReference type="EMBL" id="SCV12263.1"/>
    </source>
</evidence>